<accession>A0AAN7QHV9</accession>
<gene>
    <name evidence="2" type="ORF">RN001_011014</name>
</gene>
<keyword evidence="3" id="KW-1185">Reference proteome</keyword>
<proteinExistence type="predicted"/>
<dbReference type="EMBL" id="JARPUR010000004">
    <property type="protein sequence ID" value="KAK4878508.1"/>
    <property type="molecule type" value="Genomic_DNA"/>
</dbReference>
<reference evidence="3" key="1">
    <citation type="submission" date="2023-01" db="EMBL/GenBank/DDBJ databases">
        <title>Key to firefly adult light organ development and bioluminescence: homeobox transcription factors regulate luciferase expression and transportation to peroxisome.</title>
        <authorList>
            <person name="Fu X."/>
        </authorList>
    </citation>
    <scope>NUCLEOTIDE SEQUENCE [LARGE SCALE GENOMIC DNA]</scope>
</reference>
<dbReference type="AlphaFoldDB" id="A0AAN7QHV9"/>
<evidence type="ECO:0000313" key="2">
    <source>
        <dbReference type="EMBL" id="KAK4878508.1"/>
    </source>
</evidence>
<feature type="compositionally biased region" description="Basic and acidic residues" evidence="1">
    <location>
        <begin position="284"/>
        <end position="295"/>
    </location>
</feature>
<comment type="caution">
    <text evidence="2">The sequence shown here is derived from an EMBL/GenBank/DDBJ whole genome shotgun (WGS) entry which is preliminary data.</text>
</comment>
<evidence type="ECO:0008006" key="4">
    <source>
        <dbReference type="Google" id="ProtNLM"/>
    </source>
</evidence>
<feature type="region of interest" description="Disordered" evidence="1">
    <location>
        <begin position="284"/>
        <end position="323"/>
    </location>
</feature>
<sequence>MFRKPYANLTRQGKHNRRKIILQQESTNNRYKIQEKIAEDRSSLDVNAPQQTTSNDHISNLILNESDSNFETINDSEAIKTSVCVNIESQTPCNFKYTDSAFLELMEEKHLSSASSDDEYTWDSNECETIKNKLQDLAIRFKLSHVFITALLKLAHIKEELRAITLQMTTFNKEFLFLKRFIESFVMATKREFEVLKKILKELPLTAATGSTTTSNMSKREELKEVVDLLPLTTLEDLKSFEQFLIEENNSKLFIFNVMGVKVGPAARDYTALKDETRLQIADHRQRACSKEGRSSRRKASSAQQALFEEEEGALPSSKEAIGSEEANCDDVSEAGLDDNTATSHLQDVDLSLLKRQTKRPIYLQDYVLVAECVIPDGYNSAMQTEEAQEWHKAMHEEMES</sequence>
<dbReference type="Proteomes" id="UP001353858">
    <property type="component" value="Unassembled WGS sequence"/>
</dbReference>
<protein>
    <recommendedName>
        <fullName evidence="4">Retrovirus-related Pol polyprotein from transposon TNT 1-94</fullName>
    </recommendedName>
</protein>
<organism evidence="2 3">
    <name type="scientific">Aquatica leii</name>
    <dbReference type="NCBI Taxonomy" id="1421715"/>
    <lineage>
        <taxon>Eukaryota</taxon>
        <taxon>Metazoa</taxon>
        <taxon>Ecdysozoa</taxon>
        <taxon>Arthropoda</taxon>
        <taxon>Hexapoda</taxon>
        <taxon>Insecta</taxon>
        <taxon>Pterygota</taxon>
        <taxon>Neoptera</taxon>
        <taxon>Endopterygota</taxon>
        <taxon>Coleoptera</taxon>
        <taxon>Polyphaga</taxon>
        <taxon>Elateriformia</taxon>
        <taxon>Elateroidea</taxon>
        <taxon>Lampyridae</taxon>
        <taxon>Luciolinae</taxon>
        <taxon>Aquatica</taxon>
    </lineage>
</organism>
<evidence type="ECO:0000256" key="1">
    <source>
        <dbReference type="SAM" id="MobiDB-lite"/>
    </source>
</evidence>
<name>A0AAN7QHV9_9COLE</name>
<evidence type="ECO:0000313" key="3">
    <source>
        <dbReference type="Proteomes" id="UP001353858"/>
    </source>
</evidence>